<evidence type="ECO:0000256" key="4">
    <source>
        <dbReference type="ARBA" id="ARBA00022989"/>
    </source>
</evidence>
<evidence type="ECO:0000256" key="6">
    <source>
        <dbReference type="SAM" id="Phobius"/>
    </source>
</evidence>
<dbReference type="InterPro" id="IPR001123">
    <property type="entry name" value="LeuE-type"/>
</dbReference>
<evidence type="ECO:0000256" key="3">
    <source>
        <dbReference type="ARBA" id="ARBA00022692"/>
    </source>
</evidence>
<sequence>MSFSDTLLPMALFALATSATPGQVNVISAMTGASFGPIRTIPYVMGATTSFVSILLLLGLGLGVVLEWIGRFSPAFIVVGSAYMLWLAFRIATDCGKGHSETKYQRCPDFKAGLITQVVNPKAWIVSLSAISVYVAPHVEYNSRLAVFAAIFAVVCTASLFGWAVIGFRVARLSGDVSTFNKIMAGVLTFSVFMILIEEFYKSNIRI</sequence>
<keyword evidence="4 6" id="KW-1133">Transmembrane helix</keyword>
<keyword evidence="2" id="KW-1003">Cell membrane</keyword>
<name>A0A4Q2RFP5_9HYPH</name>
<gene>
    <name evidence="7" type="ORF">D3272_09680</name>
</gene>
<feature type="transmembrane region" description="Helical" evidence="6">
    <location>
        <begin position="147"/>
        <end position="171"/>
    </location>
</feature>
<feature type="transmembrane region" description="Helical" evidence="6">
    <location>
        <begin position="183"/>
        <end position="201"/>
    </location>
</feature>
<evidence type="ECO:0000256" key="1">
    <source>
        <dbReference type="ARBA" id="ARBA00004651"/>
    </source>
</evidence>
<evidence type="ECO:0000313" key="7">
    <source>
        <dbReference type="EMBL" id="RYB05219.1"/>
    </source>
</evidence>
<evidence type="ECO:0000256" key="2">
    <source>
        <dbReference type="ARBA" id="ARBA00022475"/>
    </source>
</evidence>
<proteinExistence type="predicted"/>
<feature type="transmembrane region" description="Helical" evidence="6">
    <location>
        <begin position="112"/>
        <end position="135"/>
    </location>
</feature>
<feature type="transmembrane region" description="Helical" evidence="6">
    <location>
        <begin position="72"/>
        <end position="92"/>
    </location>
</feature>
<comment type="caution">
    <text evidence="7">The sequence shown here is derived from an EMBL/GenBank/DDBJ whole genome shotgun (WGS) entry which is preliminary data.</text>
</comment>
<accession>A0A4Q2RFP5</accession>
<dbReference type="Proteomes" id="UP000289411">
    <property type="component" value="Unassembled WGS sequence"/>
</dbReference>
<evidence type="ECO:0000256" key="5">
    <source>
        <dbReference type="ARBA" id="ARBA00023136"/>
    </source>
</evidence>
<feature type="transmembrane region" description="Helical" evidence="6">
    <location>
        <begin position="43"/>
        <end position="65"/>
    </location>
</feature>
<evidence type="ECO:0008006" key="9">
    <source>
        <dbReference type="Google" id="ProtNLM"/>
    </source>
</evidence>
<dbReference type="Pfam" id="PF01810">
    <property type="entry name" value="LysE"/>
    <property type="match status" value="1"/>
</dbReference>
<dbReference type="PANTHER" id="PTHR30086">
    <property type="entry name" value="ARGININE EXPORTER PROTEIN ARGO"/>
    <property type="match status" value="1"/>
</dbReference>
<dbReference type="GO" id="GO:0005886">
    <property type="term" value="C:plasma membrane"/>
    <property type="evidence" value="ECO:0007669"/>
    <property type="project" value="UniProtKB-SubCell"/>
</dbReference>
<organism evidence="7 8">
    <name type="scientific">Lichenibacterium ramalinae</name>
    <dbReference type="NCBI Taxonomy" id="2316527"/>
    <lineage>
        <taxon>Bacteria</taxon>
        <taxon>Pseudomonadati</taxon>
        <taxon>Pseudomonadota</taxon>
        <taxon>Alphaproteobacteria</taxon>
        <taxon>Hyphomicrobiales</taxon>
        <taxon>Lichenihabitantaceae</taxon>
        <taxon>Lichenibacterium</taxon>
    </lineage>
</organism>
<evidence type="ECO:0000313" key="8">
    <source>
        <dbReference type="Proteomes" id="UP000289411"/>
    </source>
</evidence>
<comment type="subcellular location">
    <subcellularLocation>
        <location evidence="1">Cell membrane</location>
        <topology evidence="1">Multi-pass membrane protein</topology>
    </subcellularLocation>
</comment>
<protein>
    <recommendedName>
        <fullName evidence="9">LysE family translocator</fullName>
    </recommendedName>
</protein>
<dbReference type="EMBL" id="QYBC01000007">
    <property type="protein sequence ID" value="RYB05219.1"/>
    <property type="molecule type" value="Genomic_DNA"/>
</dbReference>
<dbReference type="AlphaFoldDB" id="A0A4Q2RFP5"/>
<dbReference type="PANTHER" id="PTHR30086:SF20">
    <property type="entry name" value="ARGININE EXPORTER PROTEIN ARGO-RELATED"/>
    <property type="match status" value="1"/>
</dbReference>
<dbReference type="GO" id="GO:0033228">
    <property type="term" value="P:cysteine export across plasma membrane"/>
    <property type="evidence" value="ECO:0007669"/>
    <property type="project" value="TreeGrafter"/>
</dbReference>
<dbReference type="OrthoDB" id="9812084at2"/>
<reference evidence="7 8" key="1">
    <citation type="submission" date="2018-09" db="EMBL/GenBank/DDBJ databases">
        <authorList>
            <person name="Grouzdev D.S."/>
            <person name="Krutkina M.S."/>
        </authorList>
    </citation>
    <scope>NUCLEOTIDE SEQUENCE [LARGE SCALE GENOMIC DNA]</scope>
    <source>
        <strain evidence="7 8">RmlP001</strain>
    </source>
</reference>
<reference evidence="7 8" key="2">
    <citation type="submission" date="2019-02" db="EMBL/GenBank/DDBJ databases">
        <title>'Lichenibacterium ramalinii' gen. nov. sp. nov., 'Lichenibacterium minor' gen. nov. sp. nov.</title>
        <authorList>
            <person name="Pankratov T."/>
        </authorList>
    </citation>
    <scope>NUCLEOTIDE SEQUENCE [LARGE SCALE GENOMIC DNA]</scope>
    <source>
        <strain evidence="7 8">RmlP001</strain>
    </source>
</reference>
<keyword evidence="8" id="KW-1185">Reference proteome</keyword>
<dbReference type="RefSeq" id="WP_129218969.1">
    <property type="nucleotide sequence ID" value="NZ_QYBC01000007.1"/>
</dbReference>
<dbReference type="GO" id="GO:0015171">
    <property type="term" value="F:amino acid transmembrane transporter activity"/>
    <property type="evidence" value="ECO:0007669"/>
    <property type="project" value="TreeGrafter"/>
</dbReference>
<keyword evidence="5 6" id="KW-0472">Membrane</keyword>
<keyword evidence="3 6" id="KW-0812">Transmembrane</keyword>